<dbReference type="Pfam" id="PF13358">
    <property type="entry name" value="DDE_3"/>
    <property type="match status" value="1"/>
</dbReference>
<dbReference type="Gene3D" id="3.30.420.10">
    <property type="entry name" value="Ribonuclease H-like superfamily/Ribonuclease H"/>
    <property type="match status" value="1"/>
</dbReference>
<reference evidence="3" key="1">
    <citation type="journal article" date="2019" name="Int. J. Syst. Evol. Microbiol.">
        <title>The Global Catalogue of Microorganisms (GCM) 10K type strain sequencing project: providing services to taxonomists for standard genome sequencing and annotation.</title>
        <authorList>
            <consortium name="The Broad Institute Genomics Platform"/>
            <consortium name="The Broad Institute Genome Sequencing Center for Infectious Disease"/>
            <person name="Wu L."/>
            <person name="Ma J."/>
        </authorList>
    </citation>
    <scope>NUCLEOTIDE SEQUENCE [LARGE SCALE GENOMIC DNA]</scope>
    <source>
        <strain evidence="3">JCM 9933</strain>
    </source>
</reference>
<comment type="caution">
    <text evidence="2">The sequence shown here is derived from an EMBL/GenBank/DDBJ whole genome shotgun (WGS) entry which is preliminary data.</text>
</comment>
<organism evidence="2 3">
    <name type="scientific">Craurococcus roseus</name>
    <dbReference type="NCBI Taxonomy" id="77585"/>
    <lineage>
        <taxon>Bacteria</taxon>
        <taxon>Pseudomonadati</taxon>
        <taxon>Pseudomonadota</taxon>
        <taxon>Alphaproteobacteria</taxon>
        <taxon>Acetobacterales</taxon>
        <taxon>Acetobacteraceae</taxon>
        <taxon>Craurococcus</taxon>
    </lineage>
</organism>
<gene>
    <name evidence="2" type="ORF">GCM10009416_41060</name>
</gene>
<dbReference type="InterPro" id="IPR038717">
    <property type="entry name" value="Tc1-like_DDE_dom"/>
</dbReference>
<evidence type="ECO:0000259" key="1">
    <source>
        <dbReference type="Pfam" id="PF13358"/>
    </source>
</evidence>
<name>A0ABN1FW20_9PROT</name>
<evidence type="ECO:0000313" key="2">
    <source>
        <dbReference type="EMBL" id="GAA0598692.1"/>
    </source>
</evidence>
<feature type="domain" description="Tc1-like transposase DDE" evidence="1">
    <location>
        <begin position="1"/>
        <end position="128"/>
    </location>
</feature>
<dbReference type="Proteomes" id="UP001501588">
    <property type="component" value="Unassembled WGS sequence"/>
</dbReference>
<accession>A0ABN1FW20</accession>
<dbReference type="EMBL" id="BAAAFZ010000068">
    <property type="protein sequence ID" value="GAA0598692.1"/>
    <property type="molecule type" value="Genomic_DNA"/>
</dbReference>
<sequence>MDEARFGEKGRTGHRWWVRGERPRGLRQIGYEWAFLFGAVRPATGQGFALVLPEVSTAAMQAFLDRFAAALAAGAHAVLVLDRAGWHGSRGLAVPPNVTLVPLPPYAPELNPVERVWLFLRERFLSHRVLDGYGAIVAACCKARNALTPERLRSLCAYPWIRKVAL</sequence>
<dbReference type="NCBIfam" id="NF033545">
    <property type="entry name" value="transpos_IS630"/>
    <property type="match status" value="1"/>
</dbReference>
<proteinExistence type="predicted"/>
<protein>
    <recommendedName>
        <fullName evidence="1">Tc1-like transposase DDE domain-containing protein</fullName>
    </recommendedName>
</protein>
<evidence type="ECO:0000313" key="3">
    <source>
        <dbReference type="Proteomes" id="UP001501588"/>
    </source>
</evidence>
<dbReference type="InterPro" id="IPR036397">
    <property type="entry name" value="RNaseH_sf"/>
</dbReference>
<keyword evidence="3" id="KW-1185">Reference proteome</keyword>
<dbReference type="InterPro" id="IPR047655">
    <property type="entry name" value="Transpos_IS630-like"/>
</dbReference>